<dbReference type="InterPro" id="IPR015890">
    <property type="entry name" value="Chorismate_C"/>
</dbReference>
<feature type="domain" description="Anthranilate synthase component I N-terminal" evidence="3">
    <location>
        <begin position="78"/>
        <end position="224"/>
    </location>
</feature>
<protein>
    <submittedName>
        <fullName evidence="4">Anthranilate synthase, component I</fullName>
        <ecNumber evidence="4">4.1.3.27</ecNumber>
    </submittedName>
</protein>
<dbReference type="Pfam" id="PF00425">
    <property type="entry name" value="Chorismate_bind"/>
    <property type="match status" value="1"/>
</dbReference>
<dbReference type="GO" id="GO:0004049">
    <property type="term" value="F:anthranilate synthase activity"/>
    <property type="evidence" value="ECO:0007669"/>
    <property type="project" value="UniProtKB-EC"/>
</dbReference>
<dbReference type="Gene3D" id="3.60.120.10">
    <property type="entry name" value="Anthranilate synthase"/>
    <property type="match status" value="1"/>
</dbReference>
<evidence type="ECO:0000256" key="1">
    <source>
        <dbReference type="SAM" id="MobiDB-lite"/>
    </source>
</evidence>
<accession>A0A0H3AAY5</accession>
<dbReference type="InterPro" id="IPR005801">
    <property type="entry name" value="ADC_synthase"/>
</dbReference>
<dbReference type="Proteomes" id="UP000009173">
    <property type="component" value="Chromosome"/>
</dbReference>
<feature type="domain" description="Chorismate-utilising enzyme C-terminal" evidence="2">
    <location>
        <begin position="258"/>
        <end position="514"/>
    </location>
</feature>
<evidence type="ECO:0000313" key="5">
    <source>
        <dbReference type="Proteomes" id="UP000009173"/>
    </source>
</evidence>
<dbReference type="PRINTS" id="PR00095">
    <property type="entry name" value="ANTSNTHASEI"/>
</dbReference>
<dbReference type="GO" id="GO:0000162">
    <property type="term" value="P:L-tryptophan biosynthetic process"/>
    <property type="evidence" value="ECO:0007669"/>
    <property type="project" value="TreeGrafter"/>
</dbReference>
<dbReference type="InterPro" id="IPR006805">
    <property type="entry name" value="Anth_synth_I_N"/>
</dbReference>
<organism evidence="4 5">
    <name type="scientific">Nitratidesulfovibrio vulgaris (strain DP4)</name>
    <name type="common">Desulfovibrio vulgaris</name>
    <dbReference type="NCBI Taxonomy" id="391774"/>
    <lineage>
        <taxon>Bacteria</taxon>
        <taxon>Pseudomonadati</taxon>
        <taxon>Thermodesulfobacteriota</taxon>
        <taxon>Desulfovibrionia</taxon>
        <taxon>Desulfovibrionales</taxon>
        <taxon>Desulfovibrionaceae</taxon>
        <taxon>Nitratidesulfovibrio</taxon>
    </lineage>
</organism>
<dbReference type="HOGENOM" id="CLU_006493_9_3_7"/>
<dbReference type="AlphaFoldDB" id="A0A0H3AAY5"/>
<proteinExistence type="predicted"/>
<feature type="region of interest" description="Disordered" evidence="1">
    <location>
        <begin position="1"/>
        <end position="63"/>
    </location>
</feature>
<evidence type="ECO:0000259" key="3">
    <source>
        <dbReference type="Pfam" id="PF04715"/>
    </source>
</evidence>
<sequence length="532" mass="57465">MEMDDAKRPAGAKGRTGEEEGAGRVAGHATTQDNAHAMPSTQAGTQAGGAGVHTDANPAGRPDGHIVLRQSCSLLEGDVDTPISLFLGMVGSGQGILLESAEVDGRWGRYSIIGFNFLLRLGCAAGRLEVAVRDPRLAALKELEGMPFIEGVRAVMRRLTIEPDPDFANQPPITRALYGYMGYGVAGLLEPKLAPVLRAEAAEACLALPGTVVVFDHLYNRLTMLSLTDRNGLRIDRSVLDRAPQTPEVGPTRAVPDESAYKRAVERTREMIRQGEAIQVVLSTRFQASFNGDPFTLYRRLRRINPSPYMFFMRLPGVSLLGSSPEVMVRCSKGRLQVSPIAGTRPRGVDDVEDARLAAELLDDPKERAEHVMLVDLGRNDLGRIAASGTVQVERFMEVEKFSHVMHLTSRVTADLAEGHDALDVLTATFPAGTVSGAPKVRAMEIIAEAEGQPRGPYAGCIGWFGLDRDSVSLDTGITIRSMWVREGQVHWQAGAGIVFDSKPAAEWKECCNKAAAMRAALDGGCHVPAHR</sequence>
<dbReference type="EC" id="4.1.3.27" evidence="4"/>
<keyword evidence="4" id="KW-0456">Lyase</keyword>
<name>A0A0H3AAY5_NITV4</name>
<reference evidence="5" key="1">
    <citation type="journal article" date="2009" name="Environ. Microbiol.">
        <title>Contribution of mobile genetic elements to Desulfovibrio vulgaris genome plasticity.</title>
        <authorList>
            <person name="Walker C.B."/>
            <person name="Stolyar S."/>
            <person name="Chivian D."/>
            <person name="Pinel N."/>
            <person name="Gabster J.A."/>
            <person name="Dehal P.S."/>
            <person name="He Z."/>
            <person name="Yang Z.K."/>
            <person name="Yen H.C."/>
            <person name="Zhou J."/>
            <person name="Wall J.D."/>
            <person name="Hazen T.C."/>
            <person name="Arkin A.P."/>
            <person name="Stahl D.A."/>
        </authorList>
    </citation>
    <scope>NUCLEOTIDE SEQUENCE [LARGE SCALE GENOMIC DNA]</scope>
    <source>
        <strain evidence="5">DP4</strain>
    </source>
</reference>
<dbReference type="InterPro" id="IPR019999">
    <property type="entry name" value="Anth_synth_I-like"/>
</dbReference>
<dbReference type="SUPFAM" id="SSF56322">
    <property type="entry name" value="ADC synthase"/>
    <property type="match status" value="1"/>
</dbReference>
<dbReference type="KEGG" id="dvl:Dvul_2472"/>
<dbReference type="PANTHER" id="PTHR11236:SF9">
    <property type="entry name" value="ANTHRANILATE SYNTHASE COMPONENT 1"/>
    <property type="match status" value="1"/>
</dbReference>
<dbReference type="PANTHER" id="PTHR11236">
    <property type="entry name" value="AMINOBENZOATE/ANTHRANILATE SYNTHASE"/>
    <property type="match status" value="1"/>
</dbReference>
<dbReference type="EMBL" id="CP000527">
    <property type="protein sequence ID" value="ABM29488.1"/>
    <property type="molecule type" value="Genomic_DNA"/>
</dbReference>
<evidence type="ECO:0000259" key="2">
    <source>
        <dbReference type="Pfam" id="PF00425"/>
    </source>
</evidence>
<gene>
    <name evidence="4" type="ordered locus">Dvul_2472</name>
</gene>
<dbReference type="Pfam" id="PF04715">
    <property type="entry name" value="Anth_synt_I_N"/>
    <property type="match status" value="1"/>
</dbReference>
<dbReference type="RefSeq" id="WP_011792875.1">
    <property type="nucleotide sequence ID" value="NC_008751.1"/>
</dbReference>
<evidence type="ECO:0000313" key="4">
    <source>
        <dbReference type="EMBL" id="ABM29488.1"/>
    </source>
</evidence>